<dbReference type="CDD" id="cd00067">
    <property type="entry name" value="GAL4"/>
    <property type="match status" value="1"/>
</dbReference>
<reference evidence="5" key="1">
    <citation type="journal article" date="2020" name="Stud. Mycol.">
        <title>101 Dothideomycetes genomes: a test case for predicting lifestyles and emergence of pathogens.</title>
        <authorList>
            <person name="Haridas S."/>
            <person name="Albert R."/>
            <person name="Binder M."/>
            <person name="Bloem J."/>
            <person name="Labutti K."/>
            <person name="Salamov A."/>
            <person name="Andreopoulos B."/>
            <person name="Baker S."/>
            <person name="Barry K."/>
            <person name="Bills G."/>
            <person name="Bluhm B."/>
            <person name="Cannon C."/>
            <person name="Castanera R."/>
            <person name="Culley D."/>
            <person name="Daum C."/>
            <person name="Ezra D."/>
            <person name="Gonzalez J."/>
            <person name="Henrissat B."/>
            <person name="Kuo A."/>
            <person name="Liang C."/>
            <person name="Lipzen A."/>
            <person name="Lutzoni F."/>
            <person name="Magnuson J."/>
            <person name="Mondo S."/>
            <person name="Nolan M."/>
            <person name="Ohm R."/>
            <person name="Pangilinan J."/>
            <person name="Park H.-J."/>
            <person name="Ramirez L."/>
            <person name="Alfaro M."/>
            <person name="Sun H."/>
            <person name="Tritt A."/>
            <person name="Yoshinaga Y."/>
            <person name="Zwiers L.-H."/>
            <person name="Turgeon B."/>
            <person name="Goodwin S."/>
            <person name="Spatafora J."/>
            <person name="Crous P."/>
            <person name="Grigoriev I."/>
        </authorList>
    </citation>
    <scope>NUCLEOTIDE SEQUENCE</scope>
    <source>
        <strain evidence="5">CBS 260.36</strain>
    </source>
</reference>
<dbReference type="SMART" id="SM00066">
    <property type="entry name" value="GAL4"/>
    <property type="match status" value="1"/>
</dbReference>
<dbReference type="PROSITE" id="PS00463">
    <property type="entry name" value="ZN2_CY6_FUNGAL_1"/>
    <property type="match status" value="1"/>
</dbReference>
<dbReference type="PROSITE" id="PS50048">
    <property type="entry name" value="ZN2_CY6_FUNGAL_2"/>
    <property type="match status" value="1"/>
</dbReference>
<dbReference type="InterPro" id="IPR036864">
    <property type="entry name" value="Zn2-C6_fun-type_DNA-bd_sf"/>
</dbReference>
<evidence type="ECO:0000256" key="3">
    <source>
        <dbReference type="SAM" id="MobiDB-lite"/>
    </source>
</evidence>
<sequence length="583" mass="65092">MPRDATRRHKRSRDGCQTCRLKRLKCDETKPHCNNCKARRLSCPGYNKSLKWSAKHEVFLAPITSVQGSGSTLQREKEGALSTSPAELPISADDCLDARPYNIAAGSEQVESEGTQSSDERSPRQLLQRFYRLSPSTVPQGLSYKSCKLVEYYFGHVCNIYSFFDSAKNPYRALIARTWQSHAPIYFAVQAMAAAHLANTIPAMADTGALLQQRAQEHLRQDLELVRSGCADPKWLLLTLLLLGPTNSWHNSSDLGLPLLKIARSLIMQKSCSTSIPTDDSDHGLEEFFTESLIYWEMLVSFVSGDDTTTSPDRPNTSEQILLRPADNDDTQRKERNVPGKAPLIPHPWTGVTPQICIIVAEVGRLVRQQSRRKRDDISAQLTSFERATSLENQLLAVRLPAIEDIKDTGDQTTSISDSLTMSAIYRCAALLELYRVFPLLLQLRLTSDNPSLFDSFYTEIMSFLPSLSIDFCAALALHTIKLFQSIPSSSGTCFQQLLPLMIAAAELRCPDVMGSERTSVVHARAFVMDRLAGFACKLPAKPIAAMVLVLQEVWSRLDLGMARDRTFWVDVMHEKGRTTLMG</sequence>
<keyword evidence="2" id="KW-0539">Nucleus</keyword>
<comment type="subcellular location">
    <subcellularLocation>
        <location evidence="1">Nucleus</location>
    </subcellularLocation>
</comment>
<dbReference type="PANTHER" id="PTHR37534">
    <property type="entry name" value="TRANSCRIPTIONAL ACTIVATOR PROTEIN UGA3"/>
    <property type="match status" value="1"/>
</dbReference>
<feature type="compositionally biased region" description="Basic and acidic residues" evidence="3">
    <location>
        <begin position="326"/>
        <end position="338"/>
    </location>
</feature>
<keyword evidence="6" id="KW-1185">Reference proteome</keyword>
<comment type="caution">
    <text evidence="5">The sequence shown here is derived from an EMBL/GenBank/DDBJ whole genome shotgun (WGS) entry which is preliminary data.</text>
</comment>
<dbReference type="Gene3D" id="4.10.240.10">
    <property type="entry name" value="Zn(2)-C6 fungal-type DNA-binding domain"/>
    <property type="match status" value="1"/>
</dbReference>
<dbReference type="Proteomes" id="UP000799439">
    <property type="component" value="Unassembled WGS sequence"/>
</dbReference>
<dbReference type="InterPro" id="IPR021858">
    <property type="entry name" value="Fun_TF"/>
</dbReference>
<protein>
    <recommendedName>
        <fullName evidence="4">Zn(2)-C6 fungal-type domain-containing protein</fullName>
    </recommendedName>
</protein>
<dbReference type="GO" id="GO:0005634">
    <property type="term" value="C:nucleus"/>
    <property type="evidence" value="ECO:0007669"/>
    <property type="project" value="UniProtKB-SubCell"/>
</dbReference>
<dbReference type="AlphaFoldDB" id="A0A9P4IRV0"/>
<dbReference type="PANTHER" id="PTHR37534:SF11">
    <property type="entry name" value="ZN(II)2CYS6 TRANSCRIPTION FACTOR (EUROFUNG)"/>
    <property type="match status" value="1"/>
</dbReference>
<dbReference type="GO" id="GO:0045944">
    <property type="term" value="P:positive regulation of transcription by RNA polymerase II"/>
    <property type="evidence" value="ECO:0007669"/>
    <property type="project" value="TreeGrafter"/>
</dbReference>
<evidence type="ECO:0000313" key="5">
    <source>
        <dbReference type="EMBL" id="KAF2148882.1"/>
    </source>
</evidence>
<feature type="region of interest" description="Disordered" evidence="3">
    <location>
        <begin position="307"/>
        <end position="342"/>
    </location>
</feature>
<evidence type="ECO:0000313" key="6">
    <source>
        <dbReference type="Proteomes" id="UP000799439"/>
    </source>
</evidence>
<dbReference type="OrthoDB" id="4835445at2759"/>
<gene>
    <name evidence="5" type="ORF">K461DRAFT_54240</name>
</gene>
<feature type="compositionally biased region" description="Polar residues" evidence="3">
    <location>
        <begin position="307"/>
        <end position="320"/>
    </location>
</feature>
<dbReference type="SUPFAM" id="SSF57701">
    <property type="entry name" value="Zn2/Cys6 DNA-binding domain"/>
    <property type="match status" value="1"/>
</dbReference>
<dbReference type="EMBL" id="ML996092">
    <property type="protein sequence ID" value="KAF2148882.1"/>
    <property type="molecule type" value="Genomic_DNA"/>
</dbReference>
<dbReference type="Pfam" id="PF00172">
    <property type="entry name" value="Zn_clus"/>
    <property type="match status" value="1"/>
</dbReference>
<name>A0A9P4IRV0_9PEZI</name>
<evidence type="ECO:0000256" key="1">
    <source>
        <dbReference type="ARBA" id="ARBA00004123"/>
    </source>
</evidence>
<dbReference type="InterPro" id="IPR001138">
    <property type="entry name" value="Zn2Cys6_DnaBD"/>
</dbReference>
<evidence type="ECO:0000256" key="2">
    <source>
        <dbReference type="ARBA" id="ARBA00023242"/>
    </source>
</evidence>
<dbReference type="GO" id="GO:0000981">
    <property type="term" value="F:DNA-binding transcription factor activity, RNA polymerase II-specific"/>
    <property type="evidence" value="ECO:0007669"/>
    <property type="project" value="InterPro"/>
</dbReference>
<accession>A0A9P4IRV0</accession>
<organism evidence="5 6">
    <name type="scientific">Myriangium duriaei CBS 260.36</name>
    <dbReference type="NCBI Taxonomy" id="1168546"/>
    <lineage>
        <taxon>Eukaryota</taxon>
        <taxon>Fungi</taxon>
        <taxon>Dikarya</taxon>
        <taxon>Ascomycota</taxon>
        <taxon>Pezizomycotina</taxon>
        <taxon>Dothideomycetes</taxon>
        <taxon>Dothideomycetidae</taxon>
        <taxon>Myriangiales</taxon>
        <taxon>Myriangiaceae</taxon>
        <taxon>Myriangium</taxon>
    </lineage>
</organism>
<dbReference type="GO" id="GO:0008270">
    <property type="term" value="F:zinc ion binding"/>
    <property type="evidence" value="ECO:0007669"/>
    <property type="project" value="InterPro"/>
</dbReference>
<dbReference type="Pfam" id="PF11951">
    <property type="entry name" value="Fungal_trans_2"/>
    <property type="match status" value="1"/>
</dbReference>
<feature type="domain" description="Zn(2)-C6 fungal-type" evidence="4">
    <location>
        <begin position="15"/>
        <end position="43"/>
    </location>
</feature>
<dbReference type="GO" id="GO:0000976">
    <property type="term" value="F:transcription cis-regulatory region binding"/>
    <property type="evidence" value="ECO:0007669"/>
    <property type="project" value="TreeGrafter"/>
</dbReference>
<evidence type="ECO:0000259" key="4">
    <source>
        <dbReference type="PROSITE" id="PS50048"/>
    </source>
</evidence>
<proteinExistence type="predicted"/>